<dbReference type="SUPFAM" id="SSF53383">
    <property type="entry name" value="PLP-dependent transferases"/>
    <property type="match status" value="1"/>
</dbReference>
<keyword evidence="3" id="KW-1185">Reference proteome</keyword>
<dbReference type="Gene3D" id="3.90.1150.10">
    <property type="entry name" value="Aspartate Aminotransferase, domain 1"/>
    <property type="match status" value="1"/>
</dbReference>
<reference evidence="2" key="2">
    <citation type="submission" date="2021-10" db="EMBL/GenBank/DDBJ databases">
        <title>Phylogenomics reveals ancestral predisposition of the termite-cultivated fungus Termitomyces towards a domesticated lifestyle.</title>
        <authorList>
            <person name="Auxier B."/>
            <person name="Grum-Grzhimaylo A."/>
            <person name="Cardenas M.E."/>
            <person name="Lodge J.D."/>
            <person name="Laessoe T."/>
            <person name="Pedersen O."/>
            <person name="Smith M.E."/>
            <person name="Kuyper T.W."/>
            <person name="Franco-Molano E.A."/>
            <person name="Baroni T.J."/>
            <person name="Aanen D.K."/>
        </authorList>
    </citation>
    <scope>NUCLEOTIDE SEQUENCE</scope>
    <source>
        <strain evidence="2">AP01</strain>
        <tissue evidence="2">Mycelium</tissue>
    </source>
</reference>
<evidence type="ECO:0000313" key="3">
    <source>
        <dbReference type="Proteomes" id="UP000775547"/>
    </source>
</evidence>
<name>A0A9P7G113_9AGAR</name>
<proteinExistence type="predicted"/>
<sequence length="105" mass="11697">MGEEHAGLSTVPTISFVVVGQKPLRSRDIVAVFDKKVGIGIRYGHFYAYSRIEVLDPKLDVNDGVVRISFVHYNIVEEVNRIIEILEEVLAPSASLQTEELEVDG</sequence>
<dbReference type="InterPro" id="IPR015424">
    <property type="entry name" value="PyrdxlP-dep_Trfase"/>
</dbReference>
<dbReference type="OrthoDB" id="2994030at2759"/>
<protein>
    <recommendedName>
        <fullName evidence="1">Aminotransferase class V domain-containing protein</fullName>
    </recommendedName>
</protein>
<dbReference type="InterPro" id="IPR015422">
    <property type="entry name" value="PyrdxlP-dep_Trfase_small"/>
</dbReference>
<evidence type="ECO:0000313" key="2">
    <source>
        <dbReference type="EMBL" id="KAG5640895.1"/>
    </source>
</evidence>
<dbReference type="Pfam" id="PF00266">
    <property type="entry name" value="Aminotran_5"/>
    <property type="match status" value="1"/>
</dbReference>
<dbReference type="PANTHER" id="PTHR43586:SF21">
    <property type="entry name" value="PYRIDOXAL PHOSPHATE (PLP)-DEPENDENT ASPARTATE AMINOTRANSFERASE SUPERFAMILY"/>
    <property type="match status" value="1"/>
</dbReference>
<dbReference type="PANTHER" id="PTHR43586">
    <property type="entry name" value="CYSTEINE DESULFURASE"/>
    <property type="match status" value="1"/>
</dbReference>
<dbReference type="AlphaFoldDB" id="A0A9P7G113"/>
<comment type="caution">
    <text evidence="2">The sequence shown here is derived from an EMBL/GenBank/DDBJ whole genome shotgun (WGS) entry which is preliminary data.</text>
</comment>
<evidence type="ECO:0000259" key="1">
    <source>
        <dbReference type="Pfam" id="PF00266"/>
    </source>
</evidence>
<feature type="domain" description="Aminotransferase class V" evidence="1">
    <location>
        <begin position="14"/>
        <end position="81"/>
    </location>
</feature>
<organism evidence="2 3">
    <name type="scientific">Asterophora parasitica</name>
    <dbReference type="NCBI Taxonomy" id="117018"/>
    <lineage>
        <taxon>Eukaryota</taxon>
        <taxon>Fungi</taxon>
        <taxon>Dikarya</taxon>
        <taxon>Basidiomycota</taxon>
        <taxon>Agaricomycotina</taxon>
        <taxon>Agaricomycetes</taxon>
        <taxon>Agaricomycetidae</taxon>
        <taxon>Agaricales</taxon>
        <taxon>Tricholomatineae</taxon>
        <taxon>Lyophyllaceae</taxon>
        <taxon>Asterophora</taxon>
    </lineage>
</organism>
<dbReference type="InterPro" id="IPR000192">
    <property type="entry name" value="Aminotrans_V_dom"/>
</dbReference>
<accession>A0A9P7G113</accession>
<gene>
    <name evidence="2" type="ORF">DXG03_006688</name>
</gene>
<dbReference type="EMBL" id="JABCKV010000455">
    <property type="protein sequence ID" value="KAG5640895.1"/>
    <property type="molecule type" value="Genomic_DNA"/>
</dbReference>
<reference evidence="2" key="1">
    <citation type="submission" date="2020-07" db="EMBL/GenBank/DDBJ databases">
        <authorList>
            <person name="Nieuwenhuis M."/>
            <person name="Van De Peppel L.J.J."/>
        </authorList>
    </citation>
    <scope>NUCLEOTIDE SEQUENCE</scope>
    <source>
        <strain evidence="2">AP01</strain>
        <tissue evidence="2">Mycelium</tissue>
    </source>
</reference>
<dbReference type="Proteomes" id="UP000775547">
    <property type="component" value="Unassembled WGS sequence"/>
</dbReference>